<dbReference type="Pfam" id="PF13508">
    <property type="entry name" value="Acetyltransf_7"/>
    <property type="match status" value="1"/>
</dbReference>
<dbReference type="InterPro" id="IPR016181">
    <property type="entry name" value="Acyl_CoA_acyltransferase"/>
</dbReference>
<dbReference type="PROSITE" id="PS51186">
    <property type="entry name" value="GNAT"/>
    <property type="match status" value="1"/>
</dbReference>
<evidence type="ECO:0000256" key="1">
    <source>
        <dbReference type="ARBA" id="ARBA00022679"/>
    </source>
</evidence>
<dbReference type="EMBL" id="BAAAQF010000004">
    <property type="protein sequence ID" value="GAA1664254.1"/>
    <property type="molecule type" value="Genomic_DNA"/>
</dbReference>
<sequence length="356" mass="38774">MPRPGATVQTEHMSDIQILALDPADGDLVSGAFEVLRAAHAADAPEAPAPHEGKFRLGLIHPVPDEDQAIHLAVRDGAVLGLADAGYPNRENLHFGWATITVHPEHRRQGVGSALLDAFIADAKGRGRTTLTLDTRMTWEDGIERSDAGRRFAEKHGFESALTWINRRCAVDALDAAAEQELLEKSQAAAGDAYEIISWIGRTPEHLVDTMARIDSTILAEVPLGDLELEPETIDAELKHAKADRNEAMGVIPIQTIAVDRATGEAVANTAVFAYDDPEYTDAFQGITIVNPEHRGHRLGTLLKILNLRLVRENYPAVRTIWTDNADVNAPMIGINVILGYEILDAGAEFQRKFAA</sequence>
<dbReference type="InterPro" id="IPR000182">
    <property type="entry name" value="GNAT_dom"/>
</dbReference>
<dbReference type="Gene3D" id="3.40.630.30">
    <property type="match status" value="1"/>
</dbReference>
<gene>
    <name evidence="4" type="ORF">GCM10009830_07260</name>
</gene>
<organism evidence="4 5">
    <name type="scientific">Glycomyces endophyticus</name>
    <dbReference type="NCBI Taxonomy" id="480996"/>
    <lineage>
        <taxon>Bacteria</taxon>
        <taxon>Bacillati</taxon>
        <taxon>Actinomycetota</taxon>
        <taxon>Actinomycetes</taxon>
        <taxon>Glycomycetales</taxon>
        <taxon>Glycomycetaceae</taxon>
        <taxon>Glycomyces</taxon>
    </lineage>
</organism>
<feature type="domain" description="N-acetyltransferase" evidence="3">
    <location>
        <begin position="16"/>
        <end position="181"/>
    </location>
</feature>
<keyword evidence="1" id="KW-0808">Transferase</keyword>
<keyword evidence="2" id="KW-0012">Acyltransferase</keyword>
<proteinExistence type="predicted"/>
<dbReference type="SUPFAM" id="SSF55729">
    <property type="entry name" value="Acyl-CoA N-acyltransferases (Nat)"/>
    <property type="match status" value="2"/>
</dbReference>
<accession>A0ABP4S5N9</accession>
<reference evidence="5" key="1">
    <citation type="journal article" date="2019" name="Int. J. Syst. Evol. Microbiol.">
        <title>The Global Catalogue of Microorganisms (GCM) 10K type strain sequencing project: providing services to taxonomists for standard genome sequencing and annotation.</title>
        <authorList>
            <consortium name="The Broad Institute Genomics Platform"/>
            <consortium name="The Broad Institute Genome Sequencing Center for Infectious Disease"/>
            <person name="Wu L."/>
            <person name="Ma J."/>
        </authorList>
    </citation>
    <scope>NUCLEOTIDE SEQUENCE [LARGE SCALE GENOMIC DNA]</scope>
    <source>
        <strain evidence="5">JCM 16001</strain>
    </source>
</reference>
<evidence type="ECO:0000259" key="3">
    <source>
        <dbReference type="PROSITE" id="PS51186"/>
    </source>
</evidence>
<evidence type="ECO:0000313" key="5">
    <source>
        <dbReference type="Proteomes" id="UP001499851"/>
    </source>
</evidence>
<evidence type="ECO:0000313" key="4">
    <source>
        <dbReference type="EMBL" id="GAA1664254.1"/>
    </source>
</evidence>
<keyword evidence="5" id="KW-1185">Reference proteome</keyword>
<comment type="caution">
    <text evidence="4">The sequence shown here is derived from an EMBL/GenBank/DDBJ whole genome shotgun (WGS) entry which is preliminary data.</text>
</comment>
<dbReference type="Proteomes" id="UP001499851">
    <property type="component" value="Unassembled WGS sequence"/>
</dbReference>
<dbReference type="PANTHER" id="PTHR43877">
    <property type="entry name" value="AMINOALKYLPHOSPHONATE N-ACETYLTRANSFERASE-RELATED-RELATED"/>
    <property type="match status" value="1"/>
</dbReference>
<dbReference type="InterPro" id="IPR050832">
    <property type="entry name" value="Bact_Acetyltransf"/>
</dbReference>
<name>A0ABP4S5N9_9ACTN</name>
<dbReference type="CDD" id="cd04301">
    <property type="entry name" value="NAT_SF"/>
    <property type="match status" value="1"/>
</dbReference>
<evidence type="ECO:0000256" key="2">
    <source>
        <dbReference type="ARBA" id="ARBA00023315"/>
    </source>
</evidence>
<protein>
    <submittedName>
        <fullName evidence="4">GNAT family N-acetyltransferase</fullName>
    </submittedName>
</protein>